<comment type="caution">
    <text evidence="6">The sequence shown here is derived from an EMBL/GenBank/DDBJ whole genome shotgun (WGS) entry which is preliminary data.</text>
</comment>
<dbReference type="InterPro" id="IPR002347">
    <property type="entry name" value="SDR_fam"/>
</dbReference>
<dbReference type="AlphaFoldDB" id="A0A4R0R3R0"/>
<dbReference type="Proteomes" id="UP000292702">
    <property type="component" value="Unassembled WGS sequence"/>
</dbReference>
<dbReference type="PROSITE" id="PS00061">
    <property type="entry name" value="ADH_SHORT"/>
    <property type="match status" value="1"/>
</dbReference>
<feature type="domain" description="Ketoreductase" evidence="5">
    <location>
        <begin position="6"/>
        <end position="179"/>
    </location>
</feature>
<name>A0A4R0R3R0_9APHY</name>
<protein>
    <recommendedName>
        <fullName evidence="5">Ketoreductase domain-containing protein</fullName>
    </recommendedName>
</protein>
<dbReference type="PANTHER" id="PTHR44169:SF6">
    <property type="entry name" value="NADPH-DEPENDENT 1-ACYLDIHYDROXYACETONE PHOSPHATE REDUCTASE"/>
    <property type="match status" value="1"/>
</dbReference>
<dbReference type="GO" id="GO:0005811">
    <property type="term" value="C:lipid droplet"/>
    <property type="evidence" value="ECO:0007669"/>
    <property type="project" value="TreeGrafter"/>
</dbReference>
<keyword evidence="7" id="KW-1185">Reference proteome</keyword>
<sequence>MSTSKRTIFITGCSAGSIGHALALTFHARGHRVFATARTLDSMQELHEKGIETFKLDVCKTDEIQLVKAKVAELTGGSLDLLVHSAGVFNQTPFSDLTMQRIRAEMDVNFFSVAEITLAFLPLLLESTDARVLLLGSVAAYFPTPFYSIYNASKAAMAQLGNTLRVELAPFNIKVIQTLTGPVKTNILKEEKLPPGSLYTPVKHSYERSNPDVFGKAAIPVDGFAEQLATEVLKKNPRYVIWNGANAMVWRMLATMSHATGWIGSCRIRLV</sequence>
<reference evidence="6 7" key="1">
    <citation type="submission" date="2018-11" db="EMBL/GenBank/DDBJ databases">
        <title>Genome assembly of Steccherinum ochraceum LE-BIN_3174, the white-rot fungus of the Steccherinaceae family (The Residual Polyporoid clade, Polyporales, Basidiomycota).</title>
        <authorList>
            <person name="Fedorova T.V."/>
            <person name="Glazunova O.A."/>
            <person name="Landesman E.O."/>
            <person name="Moiseenko K.V."/>
            <person name="Psurtseva N.V."/>
            <person name="Savinova O.S."/>
            <person name="Shakhova N.V."/>
            <person name="Tyazhelova T.V."/>
            <person name="Vasina D.V."/>
        </authorList>
    </citation>
    <scope>NUCLEOTIDE SEQUENCE [LARGE SCALE GENOMIC DNA]</scope>
    <source>
        <strain evidence="6 7">LE-BIN_3174</strain>
    </source>
</reference>
<dbReference type="PRINTS" id="PR00080">
    <property type="entry name" value="SDRFAMILY"/>
</dbReference>
<dbReference type="EMBL" id="RWJN01000582">
    <property type="protein sequence ID" value="TCD60533.1"/>
    <property type="molecule type" value="Genomic_DNA"/>
</dbReference>
<keyword evidence="3" id="KW-0560">Oxidoreductase</keyword>
<comment type="similarity">
    <text evidence="1 4">Belongs to the short-chain dehydrogenases/reductases (SDR) family.</text>
</comment>
<dbReference type="STRING" id="92696.A0A4R0R3R0"/>
<organism evidence="6 7">
    <name type="scientific">Steccherinum ochraceum</name>
    <dbReference type="NCBI Taxonomy" id="92696"/>
    <lineage>
        <taxon>Eukaryota</taxon>
        <taxon>Fungi</taxon>
        <taxon>Dikarya</taxon>
        <taxon>Basidiomycota</taxon>
        <taxon>Agaricomycotina</taxon>
        <taxon>Agaricomycetes</taxon>
        <taxon>Polyporales</taxon>
        <taxon>Steccherinaceae</taxon>
        <taxon>Steccherinum</taxon>
    </lineage>
</organism>
<evidence type="ECO:0000256" key="1">
    <source>
        <dbReference type="ARBA" id="ARBA00006484"/>
    </source>
</evidence>
<dbReference type="GO" id="GO:0006654">
    <property type="term" value="P:phosphatidic acid biosynthetic process"/>
    <property type="evidence" value="ECO:0007669"/>
    <property type="project" value="TreeGrafter"/>
</dbReference>
<gene>
    <name evidence="6" type="ORF">EIP91_009929</name>
</gene>
<dbReference type="SUPFAM" id="SSF51735">
    <property type="entry name" value="NAD(P)-binding Rossmann-fold domains"/>
    <property type="match status" value="1"/>
</dbReference>
<accession>A0A4R0R3R0</accession>
<evidence type="ECO:0000256" key="4">
    <source>
        <dbReference type="RuleBase" id="RU000363"/>
    </source>
</evidence>
<evidence type="ECO:0000313" key="6">
    <source>
        <dbReference type="EMBL" id="TCD60533.1"/>
    </source>
</evidence>
<dbReference type="PRINTS" id="PR00081">
    <property type="entry name" value="GDHRDH"/>
</dbReference>
<dbReference type="GO" id="GO:0000140">
    <property type="term" value="F:acylglycerone-phosphate reductase (NADP+) activity"/>
    <property type="evidence" value="ECO:0007669"/>
    <property type="project" value="TreeGrafter"/>
</dbReference>
<dbReference type="SMART" id="SM00822">
    <property type="entry name" value="PKS_KR"/>
    <property type="match status" value="1"/>
</dbReference>
<dbReference type="InterPro" id="IPR036291">
    <property type="entry name" value="NAD(P)-bd_dom_sf"/>
</dbReference>
<evidence type="ECO:0000256" key="2">
    <source>
        <dbReference type="ARBA" id="ARBA00022857"/>
    </source>
</evidence>
<dbReference type="Gene3D" id="3.40.50.720">
    <property type="entry name" value="NAD(P)-binding Rossmann-like Domain"/>
    <property type="match status" value="1"/>
</dbReference>
<proteinExistence type="inferred from homology"/>
<evidence type="ECO:0000259" key="5">
    <source>
        <dbReference type="SMART" id="SM00822"/>
    </source>
</evidence>
<dbReference type="PANTHER" id="PTHR44169">
    <property type="entry name" value="NADPH-DEPENDENT 1-ACYLDIHYDROXYACETONE PHOSPHATE REDUCTASE"/>
    <property type="match status" value="1"/>
</dbReference>
<dbReference type="InterPro" id="IPR020904">
    <property type="entry name" value="Sc_DH/Rdtase_CS"/>
</dbReference>
<dbReference type="Pfam" id="PF00106">
    <property type="entry name" value="adh_short"/>
    <property type="match status" value="1"/>
</dbReference>
<evidence type="ECO:0000256" key="3">
    <source>
        <dbReference type="ARBA" id="ARBA00023002"/>
    </source>
</evidence>
<evidence type="ECO:0000313" key="7">
    <source>
        <dbReference type="Proteomes" id="UP000292702"/>
    </source>
</evidence>
<dbReference type="InterPro" id="IPR057326">
    <property type="entry name" value="KR_dom"/>
</dbReference>
<keyword evidence="2" id="KW-0521">NADP</keyword>
<dbReference type="OrthoDB" id="2102561at2759"/>
<dbReference type="GO" id="GO:0005783">
    <property type="term" value="C:endoplasmic reticulum"/>
    <property type="evidence" value="ECO:0007669"/>
    <property type="project" value="TreeGrafter"/>
</dbReference>
<dbReference type="GO" id="GO:0004806">
    <property type="term" value="F:triacylglycerol lipase activity"/>
    <property type="evidence" value="ECO:0007669"/>
    <property type="project" value="TreeGrafter"/>
</dbReference>
<dbReference type="GO" id="GO:0019433">
    <property type="term" value="P:triglyceride catabolic process"/>
    <property type="evidence" value="ECO:0007669"/>
    <property type="project" value="TreeGrafter"/>
</dbReference>